<keyword evidence="3" id="KW-1185">Reference proteome</keyword>
<dbReference type="RefSeq" id="WP_136693281.1">
    <property type="nucleotide sequence ID" value="NZ_SSHH01000002.1"/>
</dbReference>
<proteinExistence type="predicted"/>
<dbReference type="Proteomes" id="UP000309389">
    <property type="component" value="Unassembled WGS sequence"/>
</dbReference>
<evidence type="ECO:0000313" key="3">
    <source>
        <dbReference type="Proteomes" id="UP000309389"/>
    </source>
</evidence>
<feature type="transmembrane region" description="Helical" evidence="1">
    <location>
        <begin position="21"/>
        <end position="39"/>
    </location>
</feature>
<dbReference type="EMBL" id="SSHH01000002">
    <property type="protein sequence ID" value="TIX50261.1"/>
    <property type="molecule type" value="Genomic_DNA"/>
</dbReference>
<evidence type="ECO:0000313" key="2">
    <source>
        <dbReference type="EMBL" id="TIX50261.1"/>
    </source>
</evidence>
<organism evidence="2 3">
    <name type="scientific">Alteraurantiacibacter aquimixticola</name>
    <dbReference type="NCBI Taxonomy" id="2489173"/>
    <lineage>
        <taxon>Bacteria</taxon>
        <taxon>Pseudomonadati</taxon>
        <taxon>Pseudomonadota</taxon>
        <taxon>Alphaproteobacteria</taxon>
        <taxon>Sphingomonadales</taxon>
        <taxon>Erythrobacteraceae</taxon>
        <taxon>Alteraurantiacibacter</taxon>
    </lineage>
</organism>
<sequence>MARPHSHAWQELARCTSGIAMAEYAVIVALLAIGAAAAITDTGNLTGRHHAASQNEAKAPSTRN</sequence>
<protein>
    <submittedName>
        <fullName evidence="2">Uncharacterized protein</fullName>
    </submittedName>
</protein>
<accession>A0A4T3EZQ0</accession>
<reference evidence="2 3" key="1">
    <citation type="submission" date="2019-04" db="EMBL/GenBank/DDBJ databases">
        <title>Altererythrobacter aquimixticola sp. nov., isolated from sediment of junction between the ocean and a freshwater spring.</title>
        <authorList>
            <person name="Yoon J.-H."/>
        </authorList>
    </citation>
    <scope>NUCLEOTIDE SEQUENCE [LARGE SCALE GENOMIC DNA]</scope>
    <source>
        <strain evidence="2 3">SSKS-13</strain>
    </source>
</reference>
<keyword evidence="1" id="KW-1133">Transmembrane helix</keyword>
<name>A0A4T3EZQ0_9SPHN</name>
<keyword evidence="1" id="KW-0472">Membrane</keyword>
<gene>
    <name evidence="2" type="ORF">E5222_08220</name>
</gene>
<comment type="caution">
    <text evidence="2">The sequence shown here is derived from an EMBL/GenBank/DDBJ whole genome shotgun (WGS) entry which is preliminary data.</text>
</comment>
<dbReference type="AlphaFoldDB" id="A0A4T3EZQ0"/>
<keyword evidence="1" id="KW-0812">Transmembrane</keyword>
<evidence type="ECO:0000256" key="1">
    <source>
        <dbReference type="SAM" id="Phobius"/>
    </source>
</evidence>